<keyword evidence="4 8" id="KW-1133">Transmembrane helix</keyword>
<dbReference type="PANTHER" id="PTHR37441:SF4">
    <property type="entry name" value="G-PROTEIN COUPLED RECEPTORS FAMILY 1 PROFILE DOMAIN-CONTAINING PROTEIN"/>
    <property type="match status" value="1"/>
</dbReference>
<dbReference type="Pfam" id="PF00001">
    <property type="entry name" value="7tm_1"/>
    <property type="match status" value="1"/>
</dbReference>
<keyword evidence="7" id="KW-0807">Transducer</keyword>
<evidence type="ECO:0000259" key="10">
    <source>
        <dbReference type="PROSITE" id="PS50262"/>
    </source>
</evidence>
<feature type="transmembrane region" description="Helical" evidence="8">
    <location>
        <begin position="158"/>
        <end position="181"/>
    </location>
</feature>
<keyword evidence="11" id="KW-1185">Reference proteome</keyword>
<dbReference type="InterPro" id="IPR017452">
    <property type="entry name" value="GPCR_Rhodpsn_7TM"/>
</dbReference>
<dbReference type="InterPro" id="IPR040435">
    <property type="entry name" value="Put_GPCR_Chromadorea"/>
</dbReference>
<evidence type="ECO:0000256" key="5">
    <source>
        <dbReference type="ARBA" id="ARBA00023040"/>
    </source>
</evidence>
<evidence type="ECO:0000313" key="11">
    <source>
        <dbReference type="Proteomes" id="UP000095287"/>
    </source>
</evidence>
<dbReference type="Gene3D" id="1.20.1070.10">
    <property type="entry name" value="Rhodopsin 7-helix transmembrane proteins"/>
    <property type="match status" value="1"/>
</dbReference>
<keyword evidence="9" id="KW-0732">Signal</keyword>
<feature type="transmembrane region" description="Helical" evidence="8">
    <location>
        <begin position="118"/>
        <end position="146"/>
    </location>
</feature>
<evidence type="ECO:0000256" key="7">
    <source>
        <dbReference type="ARBA" id="ARBA00023224"/>
    </source>
</evidence>
<dbReference type="AlphaFoldDB" id="A0A1I7Y926"/>
<sequence length="458" mass="51153">MACSAILGSLVTMHALIAWRSLNFIPGDFAIQPNENLFALCHPDLCAIQAISYIVATMGSEAEIYFTTRYTIPPQFADCPKEYRHEADDKYLLCDVGPDQDYCVLLKDLHDAKEFRTFFLAFVPFILATIAIICNVFFVACGGVLFANQQVGSKKRYAFLLSRSISTLMALILFYIVMIFWKTGGFQYSSATIFLLMGCLTFLTLTGTYLAMTSLLYIAIAQPLWYKQKVTLTKCLVIIAIIWLIAVAFSVCVGIFGATLFYHDSAPFYCDFRTCQRPIAIVVVIVLSICYVSVMVFYVSMLIRMRIRYASRLEVGTRNTIVSITTGKDSNIRAMNRLSLNLAVFAISKCPILIVSIVALANLEHLASLGNGYKNACKTYLNGSLYLQVELLASIAAIVWLTGMIMDPVINIACDQRFCKMIKMIPASIGYAVNRCCRRGREVVRTCEVQEGSDSEEF</sequence>
<dbReference type="GO" id="GO:0004930">
    <property type="term" value="F:G protein-coupled receptor activity"/>
    <property type="evidence" value="ECO:0007669"/>
    <property type="project" value="UniProtKB-KW"/>
</dbReference>
<dbReference type="PANTHER" id="PTHR37441">
    <property type="entry name" value="PROTEIN CBG16518"/>
    <property type="match status" value="1"/>
</dbReference>
<feature type="transmembrane region" description="Helical" evidence="8">
    <location>
        <begin position="391"/>
        <end position="414"/>
    </location>
</feature>
<dbReference type="WBParaSite" id="L893_g13975.t2">
    <property type="protein sequence ID" value="L893_g13975.t2"/>
    <property type="gene ID" value="L893_g13975"/>
</dbReference>
<evidence type="ECO:0000256" key="8">
    <source>
        <dbReference type="SAM" id="Phobius"/>
    </source>
</evidence>
<feature type="transmembrane region" description="Helical" evidence="8">
    <location>
        <begin position="193"/>
        <end position="220"/>
    </location>
</feature>
<keyword evidence="5" id="KW-0675">Receptor</keyword>
<feature type="domain" description="G-protein coupled receptors family 1 profile" evidence="10">
    <location>
        <begin position="137"/>
        <end position="411"/>
    </location>
</feature>
<dbReference type="GO" id="GO:0005886">
    <property type="term" value="C:plasma membrane"/>
    <property type="evidence" value="ECO:0007669"/>
    <property type="project" value="UniProtKB-SubCell"/>
</dbReference>
<accession>A0A1I7Y926</accession>
<evidence type="ECO:0000256" key="9">
    <source>
        <dbReference type="SAM" id="SignalP"/>
    </source>
</evidence>
<evidence type="ECO:0000313" key="12">
    <source>
        <dbReference type="WBParaSite" id="L893_g13975.t2"/>
    </source>
</evidence>
<feature type="chain" id="PRO_5009311879" evidence="9">
    <location>
        <begin position="19"/>
        <end position="458"/>
    </location>
</feature>
<keyword evidence="6 8" id="KW-0472">Membrane</keyword>
<dbReference type="PROSITE" id="PS50262">
    <property type="entry name" value="G_PROTEIN_RECEP_F1_2"/>
    <property type="match status" value="1"/>
</dbReference>
<dbReference type="CDD" id="cd00637">
    <property type="entry name" value="7tm_classA_rhodopsin-like"/>
    <property type="match status" value="1"/>
</dbReference>
<evidence type="ECO:0000256" key="4">
    <source>
        <dbReference type="ARBA" id="ARBA00022989"/>
    </source>
</evidence>
<reference evidence="12" key="1">
    <citation type="submission" date="2016-11" db="UniProtKB">
        <authorList>
            <consortium name="WormBaseParasite"/>
        </authorList>
    </citation>
    <scope>IDENTIFICATION</scope>
</reference>
<feature type="transmembrane region" description="Helical" evidence="8">
    <location>
        <begin position="338"/>
        <end position="361"/>
    </location>
</feature>
<proteinExistence type="predicted"/>
<feature type="signal peptide" evidence="9">
    <location>
        <begin position="1"/>
        <end position="18"/>
    </location>
</feature>
<protein>
    <submittedName>
        <fullName evidence="12">G_PROTEIN_RECEP_F1_2 domain-containing protein</fullName>
    </submittedName>
</protein>
<keyword evidence="5" id="KW-0297">G-protein coupled receptor</keyword>
<organism evidence="11 12">
    <name type="scientific">Steinernema glaseri</name>
    <dbReference type="NCBI Taxonomy" id="37863"/>
    <lineage>
        <taxon>Eukaryota</taxon>
        <taxon>Metazoa</taxon>
        <taxon>Ecdysozoa</taxon>
        <taxon>Nematoda</taxon>
        <taxon>Chromadorea</taxon>
        <taxon>Rhabditida</taxon>
        <taxon>Tylenchina</taxon>
        <taxon>Panagrolaimomorpha</taxon>
        <taxon>Strongyloidoidea</taxon>
        <taxon>Steinernematidae</taxon>
        <taxon>Steinernema</taxon>
    </lineage>
</organism>
<feature type="transmembrane region" description="Helical" evidence="8">
    <location>
        <begin position="279"/>
        <end position="303"/>
    </location>
</feature>
<evidence type="ECO:0000256" key="2">
    <source>
        <dbReference type="ARBA" id="ARBA00022475"/>
    </source>
</evidence>
<evidence type="ECO:0000256" key="3">
    <source>
        <dbReference type="ARBA" id="ARBA00022692"/>
    </source>
</evidence>
<dbReference type="Proteomes" id="UP000095287">
    <property type="component" value="Unplaced"/>
</dbReference>
<dbReference type="SUPFAM" id="SSF81321">
    <property type="entry name" value="Family A G protein-coupled receptor-like"/>
    <property type="match status" value="1"/>
</dbReference>
<keyword evidence="2" id="KW-1003">Cell membrane</keyword>
<keyword evidence="3 8" id="KW-0812">Transmembrane</keyword>
<name>A0A1I7Y926_9BILA</name>
<feature type="transmembrane region" description="Helical" evidence="8">
    <location>
        <begin position="232"/>
        <end position="259"/>
    </location>
</feature>
<evidence type="ECO:0000256" key="6">
    <source>
        <dbReference type="ARBA" id="ARBA00023136"/>
    </source>
</evidence>
<dbReference type="InterPro" id="IPR000276">
    <property type="entry name" value="GPCR_Rhodpsn"/>
</dbReference>
<evidence type="ECO:0000256" key="1">
    <source>
        <dbReference type="ARBA" id="ARBA00004651"/>
    </source>
</evidence>
<comment type="subcellular location">
    <subcellularLocation>
        <location evidence="1">Cell membrane</location>
        <topology evidence="1">Multi-pass membrane protein</topology>
    </subcellularLocation>
</comment>